<evidence type="ECO:0000256" key="1">
    <source>
        <dbReference type="ARBA" id="ARBA00002663"/>
    </source>
</evidence>
<name>A0A381N691_9ZZZZ</name>
<evidence type="ECO:0000256" key="3">
    <source>
        <dbReference type="ARBA" id="ARBA00022722"/>
    </source>
</evidence>
<keyword evidence="2" id="KW-0819">tRNA processing</keyword>
<dbReference type="Pfam" id="PF00825">
    <property type="entry name" value="Ribonuclease_P"/>
    <property type="match status" value="1"/>
</dbReference>
<evidence type="ECO:0000256" key="6">
    <source>
        <dbReference type="ARBA" id="ARBA00022884"/>
    </source>
</evidence>
<dbReference type="InterPro" id="IPR020568">
    <property type="entry name" value="Ribosomal_Su5_D2-typ_SF"/>
</dbReference>
<dbReference type="GO" id="GO:0004526">
    <property type="term" value="F:ribonuclease P activity"/>
    <property type="evidence" value="ECO:0007669"/>
    <property type="project" value="InterPro"/>
</dbReference>
<accession>A0A381N691</accession>
<dbReference type="PROSITE" id="PS00648">
    <property type="entry name" value="RIBONUCLEASE_P"/>
    <property type="match status" value="1"/>
</dbReference>
<evidence type="ECO:0000256" key="5">
    <source>
        <dbReference type="ARBA" id="ARBA00022801"/>
    </source>
</evidence>
<dbReference type="GO" id="GO:0000049">
    <property type="term" value="F:tRNA binding"/>
    <property type="evidence" value="ECO:0007669"/>
    <property type="project" value="InterPro"/>
</dbReference>
<dbReference type="GO" id="GO:0042781">
    <property type="term" value="F:3'-tRNA processing endoribonuclease activity"/>
    <property type="evidence" value="ECO:0007669"/>
    <property type="project" value="TreeGrafter"/>
</dbReference>
<sequence length="121" mass="13762">MPVATNGFSKRLRLLSAAEYGAVFDNVQLKISCHQFLVLAIRNHDSRSRLGMVIAKKHVSNAVQRNRIKRQIRESFRHIVKELPGLDLVVLARKDAGKLDNKQLAGKLNMLWKDMASKCLR</sequence>
<dbReference type="InterPro" id="IPR000100">
    <property type="entry name" value="RNase_P"/>
</dbReference>
<keyword evidence="4" id="KW-0255">Endonuclease</keyword>
<organism evidence="7">
    <name type="scientific">marine metagenome</name>
    <dbReference type="NCBI Taxonomy" id="408172"/>
    <lineage>
        <taxon>unclassified sequences</taxon>
        <taxon>metagenomes</taxon>
        <taxon>ecological metagenomes</taxon>
    </lineage>
</organism>
<protein>
    <submittedName>
        <fullName evidence="7">Uncharacterized protein</fullName>
    </submittedName>
</protein>
<evidence type="ECO:0000313" key="7">
    <source>
        <dbReference type="EMBL" id="SUZ49584.1"/>
    </source>
</evidence>
<dbReference type="PANTHER" id="PTHR33992">
    <property type="entry name" value="RIBONUCLEASE P PROTEIN COMPONENT"/>
    <property type="match status" value="1"/>
</dbReference>
<reference evidence="7" key="1">
    <citation type="submission" date="2018-05" db="EMBL/GenBank/DDBJ databases">
        <authorList>
            <person name="Lanie J.A."/>
            <person name="Ng W.-L."/>
            <person name="Kazmierczak K.M."/>
            <person name="Andrzejewski T.M."/>
            <person name="Davidsen T.M."/>
            <person name="Wayne K.J."/>
            <person name="Tettelin H."/>
            <person name="Glass J.I."/>
            <person name="Rusch D."/>
            <person name="Podicherti R."/>
            <person name="Tsui H.-C.T."/>
            <person name="Winkler M.E."/>
        </authorList>
    </citation>
    <scope>NUCLEOTIDE SEQUENCE</scope>
</reference>
<keyword evidence="3" id="KW-0540">Nuclease</keyword>
<proteinExistence type="inferred from homology"/>
<dbReference type="PANTHER" id="PTHR33992:SF1">
    <property type="entry name" value="RIBONUCLEASE P PROTEIN COMPONENT"/>
    <property type="match status" value="1"/>
</dbReference>
<gene>
    <name evidence="7" type="ORF">METZ01_LOCUS2438</name>
</gene>
<evidence type="ECO:0000256" key="4">
    <source>
        <dbReference type="ARBA" id="ARBA00022759"/>
    </source>
</evidence>
<dbReference type="EMBL" id="UINC01000124">
    <property type="protein sequence ID" value="SUZ49584.1"/>
    <property type="molecule type" value="Genomic_DNA"/>
</dbReference>
<dbReference type="SUPFAM" id="SSF54211">
    <property type="entry name" value="Ribosomal protein S5 domain 2-like"/>
    <property type="match status" value="1"/>
</dbReference>
<keyword evidence="6" id="KW-0694">RNA-binding</keyword>
<dbReference type="NCBIfam" id="TIGR00188">
    <property type="entry name" value="rnpA"/>
    <property type="match status" value="1"/>
</dbReference>
<keyword evidence="5" id="KW-0378">Hydrolase</keyword>
<evidence type="ECO:0000256" key="2">
    <source>
        <dbReference type="ARBA" id="ARBA00022694"/>
    </source>
</evidence>
<dbReference type="GO" id="GO:0030677">
    <property type="term" value="C:ribonuclease P complex"/>
    <property type="evidence" value="ECO:0007669"/>
    <property type="project" value="TreeGrafter"/>
</dbReference>
<dbReference type="AlphaFoldDB" id="A0A381N691"/>
<dbReference type="InterPro" id="IPR020539">
    <property type="entry name" value="RNase_P_CS"/>
</dbReference>
<dbReference type="InterPro" id="IPR014721">
    <property type="entry name" value="Ribsml_uS5_D2-typ_fold_subgr"/>
</dbReference>
<comment type="function">
    <text evidence="1">RNaseP catalyzes the removal of the 5'-leader sequence from pre-tRNA to produce the mature 5'-terminus. It can also cleave other RNA substrates such as 4.5S RNA. The protein component plays an auxiliary but essential role in vivo by binding to the 5'-leader sequence and broadening the substrate specificity of the ribozyme.</text>
</comment>
<dbReference type="Gene3D" id="3.30.230.10">
    <property type="match status" value="1"/>
</dbReference>
<dbReference type="HAMAP" id="MF_00227">
    <property type="entry name" value="RNase_P"/>
    <property type="match status" value="1"/>
</dbReference>